<dbReference type="GO" id="GO:0003887">
    <property type="term" value="F:DNA-directed DNA polymerase activity"/>
    <property type="evidence" value="ECO:0007669"/>
    <property type="project" value="UniProtKB-KW"/>
</dbReference>
<dbReference type="InterPro" id="IPR002298">
    <property type="entry name" value="DNA_polymerase_A"/>
</dbReference>
<dbReference type="Pfam" id="PF00476">
    <property type="entry name" value="DNA_pol_A"/>
    <property type="match status" value="1"/>
</dbReference>
<evidence type="ECO:0000256" key="5">
    <source>
        <dbReference type="ARBA" id="ARBA00022695"/>
    </source>
</evidence>
<dbReference type="RefSeq" id="YP_009798098.1">
    <property type="nucleotide sequence ID" value="NC_047924.1"/>
</dbReference>
<comment type="catalytic activity">
    <reaction evidence="10">
        <text>DNA(n) + a 2'-deoxyribonucleoside 5'-triphosphate = DNA(n+1) + diphosphate</text>
        <dbReference type="Rhea" id="RHEA:22508"/>
        <dbReference type="Rhea" id="RHEA-COMP:17339"/>
        <dbReference type="Rhea" id="RHEA-COMP:17340"/>
        <dbReference type="ChEBI" id="CHEBI:33019"/>
        <dbReference type="ChEBI" id="CHEBI:61560"/>
        <dbReference type="ChEBI" id="CHEBI:173112"/>
        <dbReference type="EC" id="2.7.7.7"/>
    </reaction>
</comment>
<keyword evidence="5 13" id="KW-0548">Nucleotidyltransferase</keyword>
<evidence type="ECO:0000256" key="1">
    <source>
        <dbReference type="ARBA" id="ARBA00007705"/>
    </source>
</evidence>
<evidence type="ECO:0000259" key="12">
    <source>
        <dbReference type="SMART" id="SM00482"/>
    </source>
</evidence>
<dbReference type="SMART" id="SM00482">
    <property type="entry name" value="POLAc"/>
    <property type="match status" value="1"/>
</dbReference>
<protein>
    <recommendedName>
        <fullName evidence="3">DNA polymerase</fullName>
        <ecNumber evidence="2">2.7.7.7</ecNumber>
    </recommendedName>
</protein>
<evidence type="ECO:0000256" key="2">
    <source>
        <dbReference type="ARBA" id="ARBA00012417"/>
    </source>
</evidence>
<keyword evidence="4 13" id="KW-0808">Transferase</keyword>
<reference evidence="13 14" key="1">
    <citation type="submission" date="2018-01" db="EMBL/GenBank/DDBJ databases">
        <title>Lactobacillus phages that infect wine-derived L. plantarum strains.</title>
        <authorList>
            <person name="Kyrkou I."/>
            <person name="Hestbjerg Hansen L."/>
        </authorList>
    </citation>
    <scope>NUCLEOTIDE SEQUENCE [LARGE SCALE GENOMIC DNA]</scope>
</reference>
<dbReference type="SUPFAM" id="SSF53098">
    <property type="entry name" value="Ribonuclease H-like"/>
    <property type="match status" value="1"/>
</dbReference>
<evidence type="ECO:0000313" key="13">
    <source>
        <dbReference type="EMBL" id="AUV59994.1"/>
    </source>
</evidence>
<dbReference type="InterPro" id="IPR036397">
    <property type="entry name" value="RNaseH_sf"/>
</dbReference>
<dbReference type="InterPro" id="IPR012337">
    <property type="entry name" value="RNaseH-like_sf"/>
</dbReference>
<dbReference type="Gene3D" id="3.40.470.10">
    <property type="entry name" value="Uracil-DNA glycosylase-like domain"/>
    <property type="match status" value="1"/>
</dbReference>
<dbReference type="FunFam" id="1.10.150.20:FF:000002">
    <property type="entry name" value="DNA polymerase I"/>
    <property type="match status" value="1"/>
</dbReference>
<dbReference type="InterPro" id="IPR036895">
    <property type="entry name" value="Uracil-DNA_glycosylase-like_sf"/>
</dbReference>
<evidence type="ECO:0000256" key="11">
    <source>
        <dbReference type="SAM" id="MobiDB-lite"/>
    </source>
</evidence>
<dbReference type="Pfam" id="PF01612">
    <property type="entry name" value="DNA_pol_A_exo1"/>
    <property type="match status" value="1"/>
</dbReference>
<dbReference type="PANTHER" id="PTHR10133:SF27">
    <property type="entry name" value="DNA POLYMERASE NU"/>
    <property type="match status" value="1"/>
</dbReference>
<dbReference type="GeneID" id="54988543"/>
<evidence type="ECO:0000256" key="7">
    <source>
        <dbReference type="ARBA" id="ARBA00022932"/>
    </source>
</evidence>
<feature type="compositionally biased region" description="Polar residues" evidence="11">
    <location>
        <begin position="651"/>
        <end position="667"/>
    </location>
</feature>
<keyword evidence="6" id="KW-0235">DNA replication</keyword>
<evidence type="ECO:0000313" key="14">
    <source>
        <dbReference type="Proteomes" id="UP000241463"/>
    </source>
</evidence>
<accession>A0A2K9VCV6</accession>
<dbReference type="InterPro" id="IPR001098">
    <property type="entry name" value="DNA-dir_DNA_pol_A_palm_dom"/>
</dbReference>
<dbReference type="InterPro" id="IPR002562">
    <property type="entry name" value="3'-5'_exonuclease_dom"/>
</dbReference>
<dbReference type="Proteomes" id="UP000241463">
    <property type="component" value="Segment"/>
</dbReference>
<dbReference type="Gene3D" id="1.10.150.20">
    <property type="entry name" value="5' to 3' exonuclease, C-terminal subdomain"/>
    <property type="match status" value="1"/>
</dbReference>
<dbReference type="PANTHER" id="PTHR10133">
    <property type="entry name" value="DNA POLYMERASE I"/>
    <property type="match status" value="1"/>
</dbReference>
<dbReference type="InterPro" id="IPR019760">
    <property type="entry name" value="DNA-dir_DNA_pol_A_CS"/>
</dbReference>
<dbReference type="SUPFAM" id="SSF52141">
    <property type="entry name" value="Uracil-DNA glycosylase-like"/>
    <property type="match status" value="1"/>
</dbReference>
<name>A0A2K9VCV6_9CAUD</name>
<keyword evidence="8" id="KW-1194">Viral DNA replication</keyword>
<dbReference type="GO" id="GO:0006302">
    <property type="term" value="P:double-strand break repair"/>
    <property type="evidence" value="ECO:0007669"/>
    <property type="project" value="TreeGrafter"/>
</dbReference>
<dbReference type="Gene3D" id="3.30.70.370">
    <property type="match status" value="1"/>
</dbReference>
<dbReference type="GO" id="GO:0006261">
    <property type="term" value="P:DNA-templated DNA replication"/>
    <property type="evidence" value="ECO:0007669"/>
    <property type="project" value="InterPro"/>
</dbReference>
<proteinExistence type="inferred from homology"/>
<dbReference type="Gene3D" id="3.30.420.10">
    <property type="entry name" value="Ribonuclease H-like superfamily/Ribonuclease H"/>
    <property type="match status" value="1"/>
</dbReference>
<dbReference type="GO" id="GO:0003677">
    <property type="term" value="F:DNA binding"/>
    <property type="evidence" value="ECO:0007669"/>
    <property type="project" value="UniProtKB-KW"/>
</dbReference>
<dbReference type="PROSITE" id="PS00447">
    <property type="entry name" value="DNA_POLYMERASE_A"/>
    <property type="match status" value="1"/>
</dbReference>
<evidence type="ECO:0000256" key="3">
    <source>
        <dbReference type="ARBA" id="ARBA00015749"/>
    </source>
</evidence>
<evidence type="ECO:0000256" key="9">
    <source>
        <dbReference type="ARBA" id="ARBA00023125"/>
    </source>
</evidence>
<dbReference type="KEGG" id="vg:54988543"/>
<dbReference type="GO" id="GO:0008408">
    <property type="term" value="F:3'-5' exonuclease activity"/>
    <property type="evidence" value="ECO:0007669"/>
    <property type="project" value="InterPro"/>
</dbReference>
<keyword evidence="7" id="KW-0239">DNA-directed DNA polymerase</keyword>
<dbReference type="Gene3D" id="1.20.1060.10">
    <property type="entry name" value="Taq DNA Polymerase, Chain T, domain 4"/>
    <property type="match status" value="1"/>
</dbReference>
<dbReference type="PRINTS" id="PR00868">
    <property type="entry name" value="DNAPOLI"/>
</dbReference>
<evidence type="ECO:0000256" key="10">
    <source>
        <dbReference type="ARBA" id="ARBA00049244"/>
    </source>
</evidence>
<dbReference type="EC" id="2.7.7.7" evidence="2"/>
<evidence type="ECO:0000256" key="8">
    <source>
        <dbReference type="ARBA" id="ARBA00023109"/>
    </source>
</evidence>
<evidence type="ECO:0000256" key="6">
    <source>
        <dbReference type="ARBA" id="ARBA00022705"/>
    </source>
</evidence>
<organism evidence="13 14">
    <name type="scientific">Lactobacillus phage Bacchae</name>
    <dbReference type="NCBI Taxonomy" id="2079429"/>
    <lineage>
        <taxon>Viruses</taxon>
        <taxon>Duplodnaviria</taxon>
        <taxon>Heunggongvirae</taxon>
        <taxon>Uroviricota</taxon>
        <taxon>Caudoviricetes</taxon>
        <taxon>Herelleviridae</taxon>
        <taxon>Harbinvirus</taxon>
        <taxon>Harbinvirus bacchae</taxon>
    </lineage>
</organism>
<dbReference type="InterPro" id="IPR043502">
    <property type="entry name" value="DNA/RNA_pol_sf"/>
</dbReference>
<dbReference type="SUPFAM" id="SSF56672">
    <property type="entry name" value="DNA/RNA polymerases"/>
    <property type="match status" value="1"/>
</dbReference>
<keyword evidence="14" id="KW-1185">Reference proteome</keyword>
<keyword evidence="9" id="KW-0238">DNA-binding</keyword>
<dbReference type="GO" id="GO:0039693">
    <property type="term" value="P:viral DNA genome replication"/>
    <property type="evidence" value="ECO:0007669"/>
    <property type="project" value="UniProtKB-KW"/>
</dbReference>
<comment type="similarity">
    <text evidence="1">Belongs to the DNA polymerase type-A family.</text>
</comment>
<evidence type="ECO:0000256" key="4">
    <source>
        <dbReference type="ARBA" id="ARBA00022679"/>
    </source>
</evidence>
<feature type="region of interest" description="Disordered" evidence="11">
    <location>
        <begin position="651"/>
        <end position="673"/>
    </location>
</feature>
<dbReference type="EMBL" id="MG765277">
    <property type="protein sequence ID" value="AUV59994.1"/>
    <property type="molecule type" value="Genomic_DNA"/>
</dbReference>
<sequence>MVKVMAVLEFPRVSYFKKSTNGEYSFNFMSTRAGKLLNKVLTAHRAGLGLDLKDVDIEFAYDSIPKVYKDNSYAPISVKSGKPSFDRLKAKIAETNPDLLLAFGGTSCLALLGKKGVNDLRGHPYDLSLENKTYTVFPMLNPEDILTSPNKELLLKVDISLVKRFLKGGKEALKPNVGKYELVEDFSRVKQIFTNILGLPPLSKPKYSIVAVDTETNTLETNNKGAKPIILSLSWKEHQGVCIPLKHDLAPDLWTDEQFNQIKQWILDLFEADQWKVLHNGKYDIKMFMDTYGLKHARKCVDTLIMFWISVIEESTVSKGLKDLAWIYTDMGGYEEPLDEFKESYVQKDYDRWYKEEEQRLIDEAKANPLKTGKPRKPKLPAKSNYPGLVNKVDGSKFNYEWIPLDIIYPYAAGDTDACLRIYNKLFEKVKTNPNWVNLVFSVYPKLDDALCHMEHNGLQIDNEKAKELAKAYGDRKENTLNAIYKMVPEIKQVEQERIDNLAKRAKLMASVKPKDRTEEDKAFIKEAGKYNGNNPKTGEPKYKVNLDSNNDLGYILYEVLGYTLPPEPNFLTDTTVKHRIPQDKLTYKNYRVNIEAIEYIRDNYDKKLGELLVTYSKTVTALSGFVLKLPALQDPNGRIHTRFNPTGTVTSRLSSSGNFNAQNLTRPETDPRKFNHKYSVKSMIHSRFKGGVIANIDFKSLEVYVMALISKDRSLTQTLLDNKDVHKHNASVAYGIPEEDVTKDLRTKAKAVTFGLLYGESASGMATKQGISIDEAQETIDKILGAMPGVRDFIERTHEEAQRNYYVETMVGFRRRLGDLKSNDRGKSSRALRQSVNAIIQGSGSSLLVLGLIKARELFEKYHMKSVLAITVHDSIVIDCHPDEVAKAIEIVKWSMEHVDLPILVNNDATGYNVPEQYQLPDNKFRFPLRAEPEVGLNYNDDVDFDLEDYQKFASAYGYCRYNYAMTKLNQLIEYEVEPEEEVNKKKAKLEEAKPVFERLQYEG</sequence>
<feature type="domain" description="DNA-directed DNA polymerase family A palm" evidence="12">
    <location>
        <begin position="680"/>
        <end position="885"/>
    </location>
</feature>